<feature type="region of interest" description="Disordered" evidence="12">
    <location>
        <begin position="1"/>
        <end position="36"/>
    </location>
</feature>
<dbReference type="InterPro" id="IPR023395">
    <property type="entry name" value="MCP_dom_sf"/>
</dbReference>
<evidence type="ECO:0000256" key="3">
    <source>
        <dbReference type="ARBA" id="ARBA00022448"/>
    </source>
</evidence>
<gene>
    <name evidence="13" type="ORF">Dbus_chr3Rg2725</name>
</gene>
<comment type="subcellular location">
    <subcellularLocation>
        <location evidence="1">Mitochondrion inner membrane</location>
        <topology evidence="1">Multi-pass membrane protein</topology>
    </subcellularLocation>
</comment>
<evidence type="ECO:0000256" key="8">
    <source>
        <dbReference type="ARBA" id="ARBA00023128"/>
    </source>
</evidence>
<dbReference type="InterPro" id="IPR045315">
    <property type="entry name" value="Mtm1-like"/>
</dbReference>
<name>A0A0M4F748_DROBS</name>
<feature type="repeat" description="Solcar" evidence="10">
    <location>
        <begin position="43"/>
        <end position="160"/>
    </location>
</feature>
<dbReference type="InterPro" id="IPR018108">
    <property type="entry name" value="MCP_transmembrane"/>
</dbReference>
<evidence type="ECO:0000256" key="6">
    <source>
        <dbReference type="ARBA" id="ARBA00022792"/>
    </source>
</evidence>
<accession>A0A0M4F748</accession>
<dbReference type="OrthoDB" id="1747031at2759"/>
<dbReference type="EMBL" id="CP012526">
    <property type="protein sequence ID" value="ALC47975.1"/>
    <property type="molecule type" value="Genomic_DNA"/>
</dbReference>
<dbReference type="OMA" id="YWWGYES"/>
<evidence type="ECO:0000256" key="2">
    <source>
        <dbReference type="ARBA" id="ARBA00006375"/>
    </source>
</evidence>
<dbReference type="PROSITE" id="PS50920">
    <property type="entry name" value="SOLCAR"/>
    <property type="match status" value="3"/>
</dbReference>
<evidence type="ECO:0000256" key="1">
    <source>
        <dbReference type="ARBA" id="ARBA00004448"/>
    </source>
</evidence>
<comment type="similarity">
    <text evidence="2 11">Belongs to the mitochondrial carrier (TC 2.A.29) family.</text>
</comment>
<dbReference type="PANTHER" id="PTHR45760:SF2">
    <property type="entry name" value="FI19922P1-RELATED"/>
    <property type="match status" value="1"/>
</dbReference>
<keyword evidence="14" id="KW-1185">Reference proteome</keyword>
<keyword evidence="8" id="KW-0496">Mitochondrion</keyword>
<proteinExistence type="inferred from homology"/>
<protein>
    <submittedName>
        <fullName evidence="13">Shawn</fullName>
    </submittedName>
</protein>
<dbReference type="Gene3D" id="1.50.40.10">
    <property type="entry name" value="Mitochondrial carrier domain"/>
    <property type="match status" value="1"/>
</dbReference>
<evidence type="ECO:0000256" key="5">
    <source>
        <dbReference type="ARBA" id="ARBA00022737"/>
    </source>
</evidence>
<evidence type="ECO:0000313" key="14">
    <source>
        <dbReference type="Proteomes" id="UP000494163"/>
    </source>
</evidence>
<keyword evidence="4 10" id="KW-0812">Transmembrane</keyword>
<reference evidence="13 14" key="1">
    <citation type="submission" date="2015-08" db="EMBL/GenBank/DDBJ databases">
        <title>Ancestral chromatin configuration constrains chromatin evolution on differentiating sex chromosomes in Drosophila.</title>
        <authorList>
            <person name="Zhou Q."/>
            <person name="Bachtrog D."/>
        </authorList>
    </citation>
    <scope>NUCLEOTIDE SEQUENCE [LARGE SCALE GENOMIC DNA]</scope>
    <source>
        <tissue evidence="13">Whole larvae</tissue>
    </source>
</reference>
<evidence type="ECO:0000256" key="4">
    <source>
        <dbReference type="ARBA" id="ARBA00022692"/>
    </source>
</evidence>
<evidence type="ECO:0000256" key="11">
    <source>
        <dbReference type="RuleBase" id="RU000488"/>
    </source>
</evidence>
<keyword evidence="9 10" id="KW-0472">Membrane</keyword>
<feature type="repeat" description="Solcar" evidence="10">
    <location>
        <begin position="185"/>
        <end position="269"/>
    </location>
</feature>
<evidence type="ECO:0000313" key="13">
    <source>
        <dbReference type="EMBL" id="ALC47975.1"/>
    </source>
</evidence>
<dbReference type="Pfam" id="PF00153">
    <property type="entry name" value="Mito_carr"/>
    <property type="match status" value="3"/>
</dbReference>
<dbReference type="AlphaFoldDB" id="A0A0M4F748"/>
<sequence length="402" mass="44905">MPRDDAPTSSRSSNTGNTTTINISSEKGPQKPRKMLNDPRFRIKPLQQVASACAGAMITACFMTPLDVIKTRMQSQQSQSNKCFLYCNGLMDHLFSCGAHSRSTVVGTASPHFNSTLDALLKIGRNEGIGALWSGLGPTLVSALPSTIVYFVAYEQFKSQYIALYKKHIEPSSSSSQRKQNQEHLPLMIPILSGVTARICAVTFVSPIELVRTKMQSKRMSYAQVLSFVRNVIALQGVWGLWRGLPPTILRDVPFSGIYWPIYEYLKIYFNQSSESSFGYNFISGVIAGAVAALVTCPFDVVKTHEQIEFGERVIFNDSPAKETHKTSTYRRLKAIYRAYGLRGLFAGYGPRLFKVAPACAIMISTFEYSKQYFFYYNINQHNEALLLSNPNAILINEDDID</sequence>
<keyword evidence="6" id="KW-0999">Mitochondrion inner membrane</keyword>
<dbReference type="GO" id="GO:1990542">
    <property type="term" value="P:mitochondrial transmembrane transport"/>
    <property type="evidence" value="ECO:0007669"/>
    <property type="project" value="InterPro"/>
</dbReference>
<dbReference type="Proteomes" id="UP000494163">
    <property type="component" value="Chromosome 3R"/>
</dbReference>
<evidence type="ECO:0000256" key="7">
    <source>
        <dbReference type="ARBA" id="ARBA00022989"/>
    </source>
</evidence>
<keyword evidence="5" id="KW-0677">Repeat</keyword>
<keyword evidence="7" id="KW-1133">Transmembrane helix</keyword>
<dbReference type="SUPFAM" id="SSF103506">
    <property type="entry name" value="Mitochondrial carrier"/>
    <property type="match status" value="1"/>
</dbReference>
<feature type="compositionally biased region" description="Low complexity" evidence="12">
    <location>
        <begin position="8"/>
        <end position="25"/>
    </location>
</feature>
<organism evidence="13 14">
    <name type="scientific">Drosophila busckii</name>
    <name type="common">Fruit fly</name>
    <dbReference type="NCBI Taxonomy" id="30019"/>
    <lineage>
        <taxon>Eukaryota</taxon>
        <taxon>Metazoa</taxon>
        <taxon>Ecdysozoa</taxon>
        <taxon>Arthropoda</taxon>
        <taxon>Hexapoda</taxon>
        <taxon>Insecta</taxon>
        <taxon>Pterygota</taxon>
        <taxon>Neoptera</taxon>
        <taxon>Endopterygota</taxon>
        <taxon>Diptera</taxon>
        <taxon>Brachycera</taxon>
        <taxon>Muscomorpha</taxon>
        <taxon>Ephydroidea</taxon>
        <taxon>Drosophilidae</taxon>
        <taxon>Drosophila</taxon>
    </lineage>
</organism>
<dbReference type="PANTHER" id="PTHR45760">
    <property type="entry name" value="FI19922P1-RELATED"/>
    <property type="match status" value="1"/>
</dbReference>
<feature type="repeat" description="Solcar" evidence="10">
    <location>
        <begin position="276"/>
        <end position="373"/>
    </location>
</feature>
<dbReference type="GO" id="GO:0005743">
    <property type="term" value="C:mitochondrial inner membrane"/>
    <property type="evidence" value="ECO:0007669"/>
    <property type="project" value="UniProtKB-SubCell"/>
</dbReference>
<evidence type="ECO:0000256" key="9">
    <source>
        <dbReference type="ARBA" id="ARBA00023136"/>
    </source>
</evidence>
<keyword evidence="3 11" id="KW-0813">Transport</keyword>
<evidence type="ECO:0000256" key="12">
    <source>
        <dbReference type="SAM" id="MobiDB-lite"/>
    </source>
</evidence>
<evidence type="ECO:0000256" key="10">
    <source>
        <dbReference type="PROSITE-ProRule" id="PRU00282"/>
    </source>
</evidence>